<dbReference type="RefSeq" id="XP_062650588.1">
    <property type="nucleotide sequence ID" value="XM_062786099.1"/>
</dbReference>
<proteinExistence type="predicted"/>
<dbReference type="AlphaFoldDB" id="A0AAN6Z6G1"/>
<gene>
    <name evidence="2" type="ORF">N657DRAFT_177110</name>
</gene>
<reference evidence="2" key="1">
    <citation type="journal article" date="2023" name="Mol. Phylogenet. Evol.">
        <title>Genome-scale phylogeny and comparative genomics of the fungal order Sordariales.</title>
        <authorList>
            <person name="Hensen N."/>
            <person name="Bonometti L."/>
            <person name="Westerberg I."/>
            <person name="Brannstrom I.O."/>
            <person name="Guillou S."/>
            <person name="Cros-Aarteil S."/>
            <person name="Calhoun S."/>
            <person name="Haridas S."/>
            <person name="Kuo A."/>
            <person name="Mondo S."/>
            <person name="Pangilinan J."/>
            <person name="Riley R."/>
            <person name="LaButti K."/>
            <person name="Andreopoulos B."/>
            <person name="Lipzen A."/>
            <person name="Chen C."/>
            <person name="Yan M."/>
            <person name="Daum C."/>
            <person name="Ng V."/>
            <person name="Clum A."/>
            <person name="Steindorff A."/>
            <person name="Ohm R.A."/>
            <person name="Martin F."/>
            <person name="Silar P."/>
            <person name="Natvig D.O."/>
            <person name="Lalanne C."/>
            <person name="Gautier V."/>
            <person name="Ament-Velasquez S.L."/>
            <person name="Kruys A."/>
            <person name="Hutchinson M.I."/>
            <person name="Powell A.J."/>
            <person name="Barry K."/>
            <person name="Miller A.N."/>
            <person name="Grigoriev I.V."/>
            <person name="Debuchy R."/>
            <person name="Gladieux P."/>
            <person name="Hiltunen Thoren M."/>
            <person name="Johannesson H."/>
        </authorList>
    </citation>
    <scope>NUCLEOTIDE SEQUENCE</scope>
    <source>
        <strain evidence="2">CBS 731.68</strain>
    </source>
</reference>
<accession>A0AAN6Z6G1</accession>
<dbReference type="EMBL" id="MU853224">
    <property type="protein sequence ID" value="KAK4126817.1"/>
    <property type="molecule type" value="Genomic_DNA"/>
</dbReference>
<evidence type="ECO:0000313" key="3">
    <source>
        <dbReference type="Proteomes" id="UP001302602"/>
    </source>
</evidence>
<protein>
    <submittedName>
        <fullName evidence="2">Uncharacterized protein</fullName>
    </submittedName>
</protein>
<feature type="compositionally biased region" description="Polar residues" evidence="1">
    <location>
        <begin position="1"/>
        <end position="16"/>
    </location>
</feature>
<keyword evidence="3" id="KW-1185">Reference proteome</keyword>
<dbReference type="Proteomes" id="UP001302602">
    <property type="component" value="Unassembled WGS sequence"/>
</dbReference>
<evidence type="ECO:0000256" key="1">
    <source>
        <dbReference type="SAM" id="MobiDB-lite"/>
    </source>
</evidence>
<dbReference type="GeneID" id="87822865"/>
<sequence>MEEVSTHCTILSGQSRDQSEFSDPGFQSGAISPSLEALMADFEAGCQDLSQKTARRPRQRFAVFFHSTRASIHLGSPALGPPRKLVTPPIQIGGRSSICDSHASQGGMRWVPWQLRVEIPHTFFYLVVLRMTGKLAGWFRAGMGTRSGVCGLAGLLRQQCVCRTSCDPTKTAHVTPAGSCKKGFSVAAFLSSFSLLAVIDMATVARCGACRKPHPQRYIGHAESRDGRGQRPCQRP</sequence>
<feature type="region of interest" description="Disordered" evidence="1">
    <location>
        <begin position="1"/>
        <end position="26"/>
    </location>
</feature>
<comment type="caution">
    <text evidence="2">The sequence shown here is derived from an EMBL/GenBank/DDBJ whole genome shotgun (WGS) entry which is preliminary data.</text>
</comment>
<reference evidence="2" key="2">
    <citation type="submission" date="2023-05" db="EMBL/GenBank/DDBJ databases">
        <authorList>
            <consortium name="Lawrence Berkeley National Laboratory"/>
            <person name="Steindorff A."/>
            <person name="Hensen N."/>
            <person name="Bonometti L."/>
            <person name="Westerberg I."/>
            <person name="Brannstrom I.O."/>
            <person name="Guillou S."/>
            <person name="Cros-Aarteil S."/>
            <person name="Calhoun S."/>
            <person name="Haridas S."/>
            <person name="Kuo A."/>
            <person name="Mondo S."/>
            <person name="Pangilinan J."/>
            <person name="Riley R."/>
            <person name="Labutti K."/>
            <person name="Andreopoulos B."/>
            <person name="Lipzen A."/>
            <person name="Chen C."/>
            <person name="Yanf M."/>
            <person name="Daum C."/>
            <person name="Ng V."/>
            <person name="Clum A."/>
            <person name="Ohm R."/>
            <person name="Martin F."/>
            <person name="Silar P."/>
            <person name="Natvig D."/>
            <person name="Lalanne C."/>
            <person name="Gautier V."/>
            <person name="Ament-Velasquez S.L."/>
            <person name="Kruys A."/>
            <person name="Hutchinson M.I."/>
            <person name="Powell A.J."/>
            <person name="Barry K."/>
            <person name="Miller A.N."/>
            <person name="Grigoriev I.V."/>
            <person name="Debuchy R."/>
            <person name="Gladieux P."/>
            <person name="Thoren M.H."/>
            <person name="Johannesson H."/>
        </authorList>
    </citation>
    <scope>NUCLEOTIDE SEQUENCE</scope>
    <source>
        <strain evidence="2">CBS 731.68</strain>
    </source>
</reference>
<name>A0AAN6Z6G1_9PEZI</name>
<organism evidence="2 3">
    <name type="scientific">Parathielavia appendiculata</name>
    <dbReference type="NCBI Taxonomy" id="2587402"/>
    <lineage>
        <taxon>Eukaryota</taxon>
        <taxon>Fungi</taxon>
        <taxon>Dikarya</taxon>
        <taxon>Ascomycota</taxon>
        <taxon>Pezizomycotina</taxon>
        <taxon>Sordariomycetes</taxon>
        <taxon>Sordariomycetidae</taxon>
        <taxon>Sordariales</taxon>
        <taxon>Chaetomiaceae</taxon>
        <taxon>Parathielavia</taxon>
    </lineage>
</organism>
<evidence type="ECO:0000313" key="2">
    <source>
        <dbReference type="EMBL" id="KAK4126817.1"/>
    </source>
</evidence>